<dbReference type="Proteomes" id="UP000663846">
    <property type="component" value="Unassembled WGS sequence"/>
</dbReference>
<dbReference type="AlphaFoldDB" id="A0A8H3GJZ8"/>
<feature type="domain" description="F-box" evidence="2">
    <location>
        <begin position="27"/>
        <end position="74"/>
    </location>
</feature>
<name>A0A8H3GJZ8_9AGAM</name>
<evidence type="ECO:0000259" key="2">
    <source>
        <dbReference type="PROSITE" id="PS50181"/>
    </source>
</evidence>
<dbReference type="Gene3D" id="1.20.1280.50">
    <property type="match status" value="1"/>
</dbReference>
<dbReference type="Pfam" id="PF12937">
    <property type="entry name" value="F-box-like"/>
    <property type="match status" value="1"/>
</dbReference>
<evidence type="ECO:0000313" key="4">
    <source>
        <dbReference type="Proteomes" id="UP000663846"/>
    </source>
</evidence>
<proteinExistence type="predicted"/>
<dbReference type="InterPro" id="IPR036047">
    <property type="entry name" value="F-box-like_dom_sf"/>
</dbReference>
<evidence type="ECO:0000313" key="3">
    <source>
        <dbReference type="EMBL" id="CAE6454562.1"/>
    </source>
</evidence>
<gene>
    <name evidence="3" type="ORF">RDB_LOCUS150076</name>
</gene>
<sequence length="344" mass="39770">MDIDSEHGGPDNNNAIAHPNKRRKCTSRSITELPNELLIKICQHIRPGDLLSLARTCKPFRNYFMRKSRQWLWLDALNNVRGLPSCPPGFTEPQYSAILFSRFCTACGSAKKSQLDVVLLVRLCDPCQQQCLALLVDTHQVPADIRAFIHKSNVFGKGKRGQLPDARVLKSDVYHVVKTLDAKTFEGDNALEESKKQMAGMVLERKQQSEKITRALELFENETAWERKEAQTKRRQEIQRRCIDEFKTVEEDLQFNWDSPRRKKWYKFIDGHSFLSDREWGEIRPKLKQLLDENRAARLAKEEESGRRSQSNYQAQLERRRILHLRNDPVMGCLYNAGGTGMAV</sequence>
<dbReference type="EMBL" id="CAJMWS010000606">
    <property type="protein sequence ID" value="CAE6454562.1"/>
    <property type="molecule type" value="Genomic_DNA"/>
</dbReference>
<dbReference type="InterPro" id="IPR001810">
    <property type="entry name" value="F-box_dom"/>
</dbReference>
<accession>A0A8H3GJZ8</accession>
<dbReference type="CDD" id="cd09917">
    <property type="entry name" value="F-box_SF"/>
    <property type="match status" value="1"/>
</dbReference>
<feature type="region of interest" description="Disordered" evidence="1">
    <location>
        <begin position="1"/>
        <end position="22"/>
    </location>
</feature>
<evidence type="ECO:0000256" key="1">
    <source>
        <dbReference type="SAM" id="MobiDB-lite"/>
    </source>
</evidence>
<dbReference type="PROSITE" id="PS50181">
    <property type="entry name" value="FBOX"/>
    <property type="match status" value="1"/>
</dbReference>
<dbReference type="SUPFAM" id="SSF81383">
    <property type="entry name" value="F-box domain"/>
    <property type="match status" value="1"/>
</dbReference>
<organism evidence="3 4">
    <name type="scientific">Rhizoctonia solani</name>
    <dbReference type="NCBI Taxonomy" id="456999"/>
    <lineage>
        <taxon>Eukaryota</taxon>
        <taxon>Fungi</taxon>
        <taxon>Dikarya</taxon>
        <taxon>Basidiomycota</taxon>
        <taxon>Agaricomycotina</taxon>
        <taxon>Agaricomycetes</taxon>
        <taxon>Cantharellales</taxon>
        <taxon>Ceratobasidiaceae</taxon>
        <taxon>Rhizoctonia</taxon>
    </lineage>
</organism>
<protein>
    <recommendedName>
        <fullName evidence="2">F-box domain-containing protein</fullName>
    </recommendedName>
</protein>
<comment type="caution">
    <text evidence="3">The sequence shown here is derived from an EMBL/GenBank/DDBJ whole genome shotgun (WGS) entry which is preliminary data.</text>
</comment>
<reference evidence="3" key="1">
    <citation type="submission" date="2021-01" db="EMBL/GenBank/DDBJ databases">
        <authorList>
            <person name="Kaushik A."/>
        </authorList>
    </citation>
    <scope>NUCLEOTIDE SEQUENCE</scope>
    <source>
        <strain evidence="3">AG1-1C</strain>
    </source>
</reference>